<comment type="similarity">
    <text evidence="1">Belongs to the Skp family.</text>
</comment>
<dbReference type="GO" id="GO:0051082">
    <property type="term" value="F:unfolded protein binding"/>
    <property type="evidence" value="ECO:0007669"/>
    <property type="project" value="InterPro"/>
</dbReference>
<accession>A0A327RLW5</accession>
<gene>
    <name evidence="3" type="ORF">LY08_00149</name>
</gene>
<name>A0A327RLW5_9FLAO</name>
<dbReference type="GO" id="GO:0005829">
    <property type="term" value="C:cytosol"/>
    <property type="evidence" value="ECO:0007669"/>
    <property type="project" value="TreeGrafter"/>
</dbReference>
<dbReference type="GO" id="GO:0050821">
    <property type="term" value="P:protein stabilization"/>
    <property type="evidence" value="ECO:0007669"/>
    <property type="project" value="TreeGrafter"/>
</dbReference>
<dbReference type="SUPFAM" id="SSF111384">
    <property type="entry name" value="OmpH-like"/>
    <property type="match status" value="1"/>
</dbReference>
<dbReference type="Pfam" id="PF03938">
    <property type="entry name" value="OmpH"/>
    <property type="match status" value="1"/>
</dbReference>
<dbReference type="EMBL" id="QLLO01000001">
    <property type="protein sequence ID" value="RAJ17879.1"/>
    <property type="molecule type" value="Genomic_DNA"/>
</dbReference>
<dbReference type="OrthoDB" id="1145062at2"/>
<dbReference type="PROSITE" id="PS51257">
    <property type="entry name" value="PROKAR_LIPOPROTEIN"/>
    <property type="match status" value="1"/>
</dbReference>
<dbReference type="Proteomes" id="UP000248703">
    <property type="component" value="Unassembled WGS sequence"/>
</dbReference>
<dbReference type="PANTHER" id="PTHR35089">
    <property type="entry name" value="CHAPERONE PROTEIN SKP"/>
    <property type="match status" value="1"/>
</dbReference>
<evidence type="ECO:0000256" key="2">
    <source>
        <dbReference type="ARBA" id="ARBA00022729"/>
    </source>
</evidence>
<comment type="caution">
    <text evidence="3">The sequence shown here is derived from an EMBL/GenBank/DDBJ whole genome shotgun (WGS) entry which is preliminary data.</text>
</comment>
<evidence type="ECO:0000313" key="3">
    <source>
        <dbReference type="EMBL" id="RAJ17879.1"/>
    </source>
</evidence>
<dbReference type="SMART" id="SM00935">
    <property type="entry name" value="OmpH"/>
    <property type="match status" value="1"/>
</dbReference>
<reference evidence="3 4" key="1">
    <citation type="submission" date="2018-06" db="EMBL/GenBank/DDBJ databases">
        <title>Genomic Encyclopedia of Archaeal and Bacterial Type Strains, Phase II (KMG-II): from individual species to whole genera.</title>
        <authorList>
            <person name="Goeker M."/>
        </authorList>
    </citation>
    <scope>NUCLEOTIDE SEQUENCE [LARGE SCALE GENOMIC DNA]</scope>
    <source>
        <strain evidence="3 4">DSM 24464</strain>
    </source>
</reference>
<dbReference type="InterPro" id="IPR024930">
    <property type="entry name" value="Skp_dom_sf"/>
</dbReference>
<protein>
    <submittedName>
        <fullName evidence="3">Outer membrane protein</fullName>
    </submittedName>
</protein>
<dbReference type="RefSeq" id="WP_111658518.1">
    <property type="nucleotide sequence ID" value="NZ_QLLO01000001.1"/>
</dbReference>
<sequence>MKKLIGLILVALVLTSCQKQKIAYVDNGVLINEIKEKLDIEAKYTIKDSLFKIKVDSFRQVFQADYQKIAALSKSKQESELQLLNQKAQGLQQAWQIEQQGFQKEYQVEIDSLISKVKTFVQDYGKSNGYDYILGTVEASPSVMYSKEENNISQQIKEALDAAYSK</sequence>
<evidence type="ECO:0000256" key="1">
    <source>
        <dbReference type="ARBA" id="ARBA00009091"/>
    </source>
</evidence>
<dbReference type="PANTHER" id="PTHR35089:SF1">
    <property type="entry name" value="CHAPERONE PROTEIN SKP"/>
    <property type="match status" value="1"/>
</dbReference>
<keyword evidence="2" id="KW-0732">Signal</keyword>
<evidence type="ECO:0000313" key="4">
    <source>
        <dbReference type="Proteomes" id="UP000248703"/>
    </source>
</evidence>
<organism evidence="3 4">
    <name type="scientific">Olleya aquimaris</name>
    <dbReference type="NCBI Taxonomy" id="639310"/>
    <lineage>
        <taxon>Bacteria</taxon>
        <taxon>Pseudomonadati</taxon>
        <taxon>Bacteroidota</taxon>
        <taxon>Flavobacteriia</taxon>
        <taxon>Flavobacteriales</taxon>
        <taxon>Flavobacteriaceae</taxon>
    </lineage>
</organism>
<keyword evidence="4" id="KW-1185">Reference proteome</keyword>
<dbReference type="Gene3D" id="3.30.910.20">
    <property type="entry name" value="Skp domain"/>
    <property type="match status" value="1"/>
</dbReference>
<dbReference type="AlphaFoldDB" id="A0A327RLW5"/>
<dbReference type="InterPro" id="IPR005632">
    <property type="entry name" value="Chaperone_Skp"/>
</dbReference>
<proteinExistence type="inferred from homology"/>